<dbReference type="EMBL" id="UESZ01000001">
    <property type="protein sequence ID" value="SSA33975.1"/>
    <property type="molecule type" value="Genomic_DNA"/>
</dbReference>
<dbReference type="AlphaFoldDB" id="A0A2Y8ZPW9"/>
<dbReference type="InterPro" id="IPR036388">
    <property type="entry name" value="WH-like_DNA-bd_sf"/>
</dbReference>
<dbReference type="Gene3D" id="1.10.10.10">
    <property type="entry name" value="Winged helix-like DNA-binding domain superfamily/Winged helix DNA-binding domain"/>
    <property type="match status" value="1"/>
</dbReference>
<keyword evidence="3" id="KW-1185">Reference proteome</keyword>
<name>A0A2Y8ZPW9_9MICO</name>
<evidence type="ECO:0000259" key="1">
    <source>
        <dbReference type="PROSITE" id="PS50995"/>
    </source>
</evidence>
<dbReference type="SMART" id="SM00347">
    <property type="entry name" value="HTH_MARR"/>
    <property type="match status" value="1"/>
</dbReference>
<protein>
    <submittedName>
        <fullName evidence="2">DNA-binding transcriptional regulator, MarR family</fullName>
    </submittedName>
</protein>
<dbReference type="Pfam" id="PF12802">
    <property type="entry name" value="MarR_2"/>
    <property type="match status" value="1"/>
</dbReference>
<dbReference type="PANTHER" id="PTHR33164">
    <property type="entry name" value="TRANSCRIPTIONAL REGULATOR, MARR FAMILY"/>
    <property type="match status" value="1"/>
</dbReference>
<dbReference type="GO" id="GO:0006950">
    <property type="term" value="P:response to stress"/>
    <property type="evidence" value="ECO:0007669"/>
    <property type="project" value="TreeGrafter"/>
</dbReference>
<dbReference type="InterPro" id="IPR000835">
    <property type="entry name" value="HTH_MarR-typ"/>
</dbReference>
<feature type="domain" description="HTH marR-type" evidence="1">
    <location>
        <begin position="21"/>
        <end position="155"/>
    </location>
</feature>
<dbReference type="InterPro" id="IPR039422">
    <property type="entry name" value="MarR/SlyA-like"/>
</dbReference>
<dbReference type="PROSITE" id="PS50995">
    <property type="entry name" value="HTH_MARR_2"/>
    <property type="match status" value="1"/>
</dbReference>
<keyword evidence="2" id="KW-0238">DNA-binding</keyword>
<dbReference type="Proteomes" id="UP000250028">
    <property type="component" value="Unassembled WGS sequence"/>
</dbReference>
<reference evidence="3" key="1">
    <citation type="submission" date="2016-10" db="EMBL/GenBank/DDBJ databases">
        <authorList>
            <person name="Varghese N."/>
            <person name="Submissions S."/>
        </authorList>
    </citation>
    <scope>NUCLEOTIDE SEQUENCE [LARGE SCALE GENOMIC DNA]</scope>
    <source>
        <strain evidence="3">DSM 22951</strain>
    </source>
</reference>
<sequence length="170" mass="17965">MVHVKCGASKGMMICMSRGKSDELVTSLLTASRALVGVSAASLASVEQQVTLVQFRTLVVLAQQPHTTVGAVAARLGVNPSSAQRQIDRLVSQGLAVREENPTDRREVAVTLSTTGQRIVEDVTRARRKALTGIVRALPADQYQSLITALDAFAAAAGEPSANEAARLGW</sequence>
<dbReference type="PANTHER" id="PTHR33164:SF94">
    <property type="entry name" value="TRANSCRIPTIONAL REGULATORY PROTEIN-RELATED"/>
    <property type="match status" value="1"/>
</dbReference>
<proteinExistence type="predicted"/>
<dbReference type="SUPFAM" id="SSF46785">
    <property type="entry name" value="Winged helix' DNA-binding domain"/>
    <property type="match status" value="1"/>
</dbReference>
<dbReference type="GO" id="GO:0003700">
    <property type="term" value="F:DNA-binding transcription factor activity"/>
    <property type="evidence" value="ECO:0007669"/>
    <property type="project" value="InterPro"/>
</dbReference>
<evidence type="ECO:0000313" key="2">
    <source>
        <dbReference type="EMBL" id="SSA33975.1"/>
    </source>
</evidence>
<gene>
    <name evidence="2" type="ORF">SAMN04489750_1272</name>
</gene>
<organism evidence="2 3">
    <name type="scientific">Branchiibius hedensis</name>
    <dbReference type="NCBI Taxonomy" id="672460"/>
    <lineage>
        <taxon>Bacteria</taxon>
        <taxon>Bacillati</taxon>
        <taxon>Actinomycetota</taxon>
        <taxon>Actinomycetes</taxon>
        <taxon>Micrococcales</taxon>
        <taxon>Dermacoccaceae</taxon>
        <taxon>Branchiibius</taxon>
    </lineage>
</organism>
<dbReference type="GO" id="GO:0003677">
    <property type="term" value="F:DNA binding"/>
    <property type="evidence" value="ECO:0007669"/>
    <property type="project" value="UniProtKB-KW"/>
</dbReference>
<accession>A0A2Y8ZPW9</accession>
<dbReference type="InterPro" id="IPR036390">
    <property type="entry name" value="WH_DNA-bd_sf"/>
</dbReference>
<evidence type="ECO:0000313" key="3">
    <source>
        <dbReference type="Proteomes" id="UP000250028"/>
    </source>
</evidence>